<dbReference type="KEGG" id="smic:SmB9_26880"/>
<evidence type="ECO:0000256" key="12">
    <source>
        <dbReference type="HAMAP-Rule" id="MF_01576"/>
    </source>
</evidence>
<keyword evidence="6 12" id="KW-0378">Hydrolase</keyword>
<dbReference type="PRINTS" id="PR00085">
    <property type="entry name" value="THFDHDRGNASE"/>
</dbReference>
<proteinExistence type="inferred from homology"/>
<dbReference type="GO" id="GO:0005829">
    <property type="term" value="C:cytosol"/>
    <property type="evidence" value="ECO:0007669"/>
    <property type="project" value="TreeGrafter"/>
</dbReference>
<dbReference type="GO" id="GO:0004477">
    <property type="term" value="F:methenyltetrahydrofolate cyclohydrolase activity"/>
    <property type="evidence" value="ECO:0007669"/>
    <property type="project" value="UniProtKB-UniRule"/>
</dbReference>
<dbReference type="GO" id="GO:0000105">
    <property type="term" value="P:L-histidine biosynthetic process"/>
    <property type="evidence" value="ECO:0007669"/>
    <property type="project" value="UniProtKB-KW"/>
</dbReference>
<dbReference type="Pfam" id="PF00763">
    <property type="entry name" value="THF_DHG_CYH"/>
    <property type="match status" value="1"/>
</dbReference>
<dbReference type="PROSITE" id="PS00767">
    <property type="entry name" value="THF_DHG_CYH_2"/>
    <property type="match status" value="1"/>
</dbReference>
<dbReference type="InterPro" id="IPR020867">
    <property type="entry name" value="THF_DH/CycHdrlase_CS"/>
</dbReference>
<dbReference type="Gene3D" id="3.40.50.10860">
    <property type="entry name" value="Leucine Dehydrogenase, chain A, domain 1"/>
    <property type="match status" value="1"/>
</dbReference>
<comment type="caution">
    <text evidence="12">Lacks conserved residue(s) required for the propagation of feature annotation.</text>
</comment>
<feature type="domain" description="Tetrahydrofolate dehydrogenase/cyclohydrolase NAD(P)-binding" evidence="14">
    <location>
        <begin position="171"/>
        <end position="318"/>
    </location>
</feature>
<comment type="catalytic activity">
    <reaction evidence="12">
        <text>(6R)-5,10-methylene-5,6,7,8-tetrahydrofolate + NADP(+) = (6R)-5,10-methenyltetrahydrofolate + NADPH</text>
        <dbReference type="Rhea" id="RHEA:22812"/>
        <dbReference type="ChEBI" id="CHEBI:15636"/>
        <dbReference type="ChEBI" id="CHEBI:57455"/>
        <dbReference type="ChEBI" id="CHEBI:57783"/>
        <dbReference type="ChEBI" id="CHEBI:58349"/>
        <dbReference type="EC" id="1.5.1.5"/>
    </reaction>
</comment>
<name>A0AAD1D7A5_SPHMI</name>
<dbReference type="HAMAP" id="MF_01576">
    <property type="entry name" value="THF_DHG_CYH"/>
    <property type="match status" value="1"/>
</dbReference>
<dbReference type="InterPro" id="IPR046346">
    <property type="entry name" value="Aminoacid_DH-like_N_sf"/>
</dbReference>
<evidence type="ECO:0000256" key="2">
    <source>
        <dbReference type="ARBA" id="ARBA00011738"/>
    </source>
</evidence>
<evidence type="ECO:0000256" key="4">
    <source>
        <dbReference type="ARBA" id="ARBA00022605"/>
    </source>
</evidence>
<keyword evidence="3 12" id="KW-0554">One-carbon metabolism</keyword>
<comment type="catalytic activity">
    <reaction evidence="12">
        <text>(6R)-5,10-methenyltetrahydrofolate + H2O = (6R)-10-formyltetrahydrofolate + H(+)</text>
        <dbReference type="Rhea" id="RHEA:23700"/>
        <dbReference type="ChEBI" id="CHEBI:15377"/>
        <dbReference type="ChEBI" id="CHEBI:15378"/>
        <dbReference type="ChEBI" id="CHEBI:57455"/>
        <dbReference type="ChEBI" id="CHEBI:195366"/>
        <dbReference type="EC" id="3.5.4.9"/>
    </reaction>
</comment>
<dbReference type="EC" id="1.5.1.5" evidence="12"/>
<evidence type="ECO:0000313" key="16">
    <source>
        <dbReference type="Proteomes" id="UP000275727"/>
    </source>
</evidence>
<evidence type="ECO:0000256" key="6">
    <source>
        <dbReference type="ARBA" id="ARBA00022801"/>
    </source>
</evidence>
<dbReference type="Gene3D" id="3.40.50.720">
    <property type="entry name" value="NAD(P)-binding Rossmann-like Domain"/>
    <property type="match status" value="1"/>
</dbReference>
<evidence type="ECO:0000313" key="15">
    <source>
        <dbReference type="EMBL" id="BBE35030.1"/>
    </source>
</evidence>
<dbReference type="EMBL" id="AP018711">
    <property type="protein sequence ID" value="BBE35030.1"/>
    <property type="molecule type" value="Genomic_DNA"/>
</dbReference>
<dbReference type="AlphaFoldDB" id="A0AAD1D7A5"/>
<dbReference type="SUPFAM" id="SSF53223">
    <property type="entry name" value="Aminoacid dehydrogenase-like, N-terminal domain"/>
    <property type="match status" value="1"/>
</dbReference>
<dbReference type="EC" id="3.5.4.9" evidence="12"/>
<accession>A0AAD1D7A5</accession>
<evidence type="ECO:0000256" key="8">
    <source>
        <dbReference type="ARBA" id="ARBA00023002"/>
    </source>
</evidence>
<dbReference type="NCBIfam" id="NF008058">
    <property type="entry name" value="PRK10792.1"/>
    <property type="match status" value="1"/>
</dbReference>
<comment type="pathway">
    <text evidence="1 12">One-carbon metabolism; tetrahydrofolate interconversion.</text>
</comment>
<comment type="function">
    <text evidence="12">Catalyzes the oxidation of 5,10-methylenetetrahydrofolate to 5,10-methenyltetrahydrofolate and then the hydrolysis of 5,10-methenyltetrahydrofolate to 10-formyltetrahydrofolate.</text>
</comment>
<dbReference type="InterPro" id="IPR036291">
    <property type="entry name" value="NAD(P)-bd_dom_sf"/>
</dbReference>
<dbReference type="CDD" id="cd01080">
    <property type="entry name" value="NAD_bind_m-THF_DH_Cyclohyd"/>
    <property type="match status" value="1"/>
</dbReference>
<comment type="similarity">
    <text evidence="12">Belongs to the tetrahydrofolate dehydrogenase/cyclohydrolase family.</text>
</comment>
<keyword evidence="8 12" id="KW-0560">Oxidoreductase</keyword>
<dbReference type="InterPro" id="IPR020630">
    <property type="entry name" value="THF_DH/CycHdrlase_cat_dom"/>
</dbReference>
<keyword evidence="11 12" id="KW-0511">Multifunctional enzyme</keyword>
<dbReference type="FunFam" id="3.40.50.10860:FF:000005">
    <property type="entry name" value="C-1-tetrahydrofolate synthase, cytoplasmic, putative"/>
    <property type="match status" value="1"/>
</dbReference>
<evidence type="ECO:0000256" key="9">
    <source>
        <dbReference type="ARBA" id="ARBA00023102"/>
    </source>
</evidence>
<dbReference type="SUPFAM" id="SSF51735">
    <property type="entry name" value="NAD(P)-binding Rossmann-fold domains"/>
    <property type="match status" value="1"/>
</dbReference>
<dbReference type="PANTHER" id="PTHR48099:SF5">
    <property type="entry name" value="C-1-TETRAHYDROFOLATE SYNTHASE, CYTOPLASMIC"/>
    <property type="match status" value="1"/>
</dbReference>
<evidence type="ECO:0000256" key="11">
    <source>
        <dbReference type="ARBA" id="ARBA00023268"/>
    </source>
</evidence>
<keyword evidence="10 12" id="KW-0486">Methionine biosynthesis</keyword>
<keyword evidence="9 12" id="KW-0368">Histidine biosynthesis</keyword>
<protein>
    <recommendedName>
        <fullName evidence="12">Bifunctional protein FolD</fullName>
    </recommendedName>
    <domain>
        <recommendedName>
            <fullName evidence="12">Methylenetetrahydrofolate dehydrogenase</fullName>
            <ecNumber evidence="12">1.5.1.5</ecNumber>
        </recommendedName>
    </domain>
    <domain>
        <recommendedName>
            <fullName evidence="12">Methenyltetrahydrofolate cyclohydrolase</fullName>
            <ecNumber evidence="12">3.5.4.9</ecNumber>
        </recommendedName>
    </domain>
</protein>
<dbReference type="Pfam" id="PF02882">
    <property type="entry name" value="THF_DHG_CYH_C"/>
    <property type="match status" value="1"/>
</dbReference>
<evidence type="ECO:0000256" key="1">
    <source>
        <dbReference type="ARBA" id="ARBA00004777"/>
    </source>
</evidence>
<sequence>MQNQKPEMNNANRLEKTNASPHAQVGPGRSAAHAAIIDGKAIASALCKDLKTRVDHFKARHGYAPGLAVILVGEDPASAIYVRRKGEQCRVVGMETMEHRLPVETREETVLELIQRLNGDSAVHGILVQLPLPPHIGTRTVLAAIAPSKDVDGFHVTNAGWLAIGEPTLAPCTPWGCIRLLHTLNIPLRGERALVIGRSVIVGRPMAQLLLIEDCTVTIAHRYSENLADLCREADILVVAVGIPNLVRGDWIKPGAVVIDVGINRLQSADGTNGHRIVGDVAFDEAARVASAITPVPGGVGPMTIACLLENTLRAAEIAAN</sequence>
<dbReference type="FunFam" id="3.40.50.720:FF:000006">
    <property type="entry name" value="Bifunctional protein FolD"/>
    <property type="match status" value="1"/>
</dbReference>
<feature type="binding site" evidence="12">
    <location>
        <position position="263"/>
    </location>
    <ligand>
        <name>NADP(+)</name>
        <dbReference type="ChEBI" id="CHEBI:58349"/>
    </ligand>
</feature>
<keyword evidence="4 12" id="KW-0028">Amino-acid biosynthesis</keyword>
<feature type="domain" description="Tetrahydrofolate dehydrogenase/cyclohydrolase catalytic" evidence="13">
    <location>
        <begin position="37"/>
        <end position="152"/>
    </location>
</feature>
<evidence type="ECO:0000256" key="7">
    <source>
        <dbReference type="ARBA" id="ARBA00022857"/>
    </source>
</evidence>
<evidence type="ECO:0000256" key="5">
    <source>
        <dbReference type="ARBA" id="ARBA00022755"/>
    </source>
</evidence>
<evidence type="ECO:0000256" key="3">
    <source>
        <dbReference type="ARBA" id="ARBA00022563"/>
    </source>
</evidence>
<gene>
    <name evidence="15" type="primary">folD2</name>
    <name evidence="12" type="synonym">folD</name>
    <name evidence="15" type="ORF">SmB9_26880</name>
</gene>
<keyword evidence="7 12" id="KW-0521">NADP</keyword>
<dbReference type="GO" id="GO:0009086">
    <property type="term" value="P:methionine biosynthetic process"/>
    <property type="evidence" value="ECO:0007669"/>
    <property type="project" value="UniProtKB-KW"/>
</dbReference>
<dbReference type="PANTHER" id="PTHR48099">
    <property type="entry name" value="C-1-TETRAHYDROFOLATE SYNTHASE, CYTOPLASMIC-RELATED"/>
    <property type="match status" value="1"/>
</dbReference>
<dbReference type="GO" id="GO:0004488">
    <property type="term" value="F:methylenetetrahydrofolate dehydrogenase (NADP+) activity"/>
    <property type="evidence" value="ECO:0007669"/>
    <property type="project" value="UniProtKB-UniRule"/>
</dbReference>
<reference evidence="15 16" key="1">
    <citation type="submission" date="2018-06" db="EMBL/GenBank/DDBJ databases">
        <title>Complete Genome Sequence of the Microcystin-Degrading Bacterium Sphingosinicella microcystinivorans Strain B-9.</title>
        <authorList>
            <person name="Jin H."/>
            <person name="Nishizawa T."/>
            <person name="Guo Y."/>
            <person name="Nishizawa A."/>
            <person name="Park H."/>
            <person name="Kato H."/>
            <person name="Tsuji K."/>
            <person name="Harada K."/>
        </authorList>
    </citation>
    <scope>NUCLEOTIDE SEQUENCE [LARGE SCALE GENOMIC DNA]</scope>
    <source>
        <strain evidence="15 16">B9</strain>
    </source>
</reference>
<dbReference type="GO" id="GO:0035999">
    <property type="term" value="P:tetrahydrofolate interconversion"/>
    <property type="evidence" value="ECO:0007669"/>
    <property type="project" value="UniProtKB-UniRule"/>
</dbReference>
<dbReference type="NCBIfam" id="NF010785">
    <property type="entry name" value="PRK14188.1"/>
    <property type="match status" value="1"/>
</dbReference>
<dbReference type="InterPro" id="IPR000672">
    <property type="entry name" value="THF_DH/CycHdrlase"/>
</dbReference>
<comment type="subunit">
    <text evidence="2 12">Homodimer.</text>
</comment>
<evidence type="ECO:0000259" key="13">
    <source>
        <dbReference type="Pfam" id="PF00763"/>
    </source>
</evidence>
<dbReference type="InterPro" id="IPR020631">
    <property type="entry name" value="THF_DH/CycHdrlase_NAD-bd_dom"/>
</dbReference>
<dbReference type="Proteomes" id="UP000275727">
    <property type="component" value="Chromosome"/>
</dbReference>
<feature type="binding site" evidence="12">
    <location>
        <begin position="197"/>
        <end position="199"/>
    </location>
    <ligand>
        <name>NADP(+)</name>
        <dbReference type="ChEBI" id="CHEBI:58349"/>
    </ligand>
</feature>
<dbReference type="GO" id="GO:0006164">
    <property type="term" value="P:purine nucleotide biosynthetic process"/>
    <property type="evidence" value="ECO:0007669"/>
    <property type="project" value="UniProtKB-KW"/>
</dbReference>
<evidence type="ECO:0000256" key="10">
    <source>
        <dbReference type="ARBA" id="ARBA00023167"/>
    </source>
</evidence>
<evidence type="ECO:0000259" key="14">
    <source>
        <dbReference type="Pfam" id="PF02882"/>
    </source>
</evidence>
<dbReference type="NCBIfam" id="NF010783">
    <property type="entry name" value="PRK14186.1"/>
    <property type="match status" value="1"/>
</dbReference>
<organism evidence="15 16">
    <name type="scientific">Sphingosinicella microcystinivorans</name>
    <dbReference type="NCBI Taxonomy" id="335406"/>
    <lineage>
        <taxon>Bacteria</taxon>
        <taxon>Pseudomonadati</taxon>
        <taxon>Pseudomonadota</taxon>
        <taxon>Alphaproteobacteria</taxon>
        <taxon>Sphingomonadales</taxon>
        <taxon>Sphingosinicellaceae</taxon>
        <taxon>Sphingosinicella</taxon>
    </lineage>
</organism>
<keyword evidence="5 12" id="KW-0658">Purine biosynthesis</keyword>